<comment type="caution">
    <text evidence="1">The sequence shown here is derived from an EMBL/GenBank/DDBJ whole genome shotgun (WGS) entry which is preliminary data.</text>
</comment>
<reference evidence="1 2" key="1">
    <citation type="journal article" date="2013" name="Proc. Natl. Acad. Sci. U.S.A.">
        <title>Genome of an arbuscular mycorrhizal fungus provides insight into the oldest plant symbiosis.</title>
        <authorList>
            <person name="Tisserant E."/>
            <person name="Malbreil M."/>
            <person name="Kuo A."/>
            <person name="Kohler A."/>
            <person name="Symeonidi A."/>
            <person name="Balestrini R."/>
            <person name="Charron P."/>
            <person name="Duensing N."/>
            <person name="Frei Dit Frey N."/>
            <person name="Gianinazzi-Pearson V."/>
            <person name="Gilbert L.B."/>
            <person name="Handa Y."/>
            <person name="Herr J.R."/>
            <person name="Hijri M."/>
            <person name="Koul R."/>
            <person name="Kawaguchi M."/>
            <person name="Krajinski F."/>
            <person name="Lammers P.J."/>
            <person name="Masclaux F.G."/>
            <person name="Murat C."/>
            <person name="Morin E."/>
            <person name="Ndikumana S."/>
            <person name="Pagni M."/>
            <person name="Petitpierre D."/>
            <person name="Requena N."/>
            <person name="Rosikiewicz P."/>
            <person name="Riley R."/>
            <person name="Saito K."/>
            <person name="San Clemente H."/>
            <person name="Shapiro H."/>
            <person name="van Tuinen D."/>
            <person name="Becard G."/>
            <person name="Bonfante P."/>
            <person name="Paszkowski U."/>
            <person name="Shachar-Hill Y.Y."/>
            <person name="Tuskan G.A."/>
            <person name="Young P.W."/>
            <person name="Sanders I.R."/>
            <person name="Henrissat B."/>
            <person name="Rensing S.A."/>
            <person name="Grigoriev I.V."/>
            <person name="Corradi N."/>
            <person name="Roux C."/>
            <person name="Martin F."/>
        </authorList>
    </citation>
    <scope>NUCLEOTIDE SEQUENCE [LARGE SCALE GENOMIC DNA]</scope>
    <source>
        <strain evidence="1 2">DAOM 197198</strain>
    </source>
</reference>
<reference evidence="1 2" key="2">
    <citation type="journal article" date="2018" name="New Phytol.">
        <title>High intraspecific genome diversity in the model arbuscular mycorrhizal symbiont Rhizophagus irregularis.</title>
        <authorList>
            <person name="Chen E.C.H."/>
            <person name="Morin E."/>
            <person name="Beaudet D."/>
            <person name="Noel J."/>
            <person name="Yildirir G."/>
            <person name="Ndikumana S."/>
            <person name="Charron P."/>
            <person name="St-Onge C."/>
            <person name="Giorgi J."/>
            <person name="Kruger M."/>
            <person name="Marton T."/>
            <person name="Ropars J."/>
            <person name="Grigoriev I.V."/>
            <person name="Hainaut M."/>
            <person name="Henrissat B."/>
            <person name="Roux C."/>
            <person name="Martin F."/>
            <person name="Corradi N."/>
        </authorList>
    </citation>
    <scope>NUCLEOTIDE SEQUENCE [LARGE SCALE GENOMIC DNA]</scope>
    <source>
        <strain evidence="1 2">DAOM 197198</strain>
    </source>
</reference>
<organism evidence="1 2">
    <name type="scientific">Rhizophagus irregularis (strain DAOM 181602 / DAOM 197198 / MUCL 43194)</name>
    <name type="common">Arbuscular mycorrhizal fungus</name>
    <name type="synonym">Glomus intraradices</name>
    <dbReference type="NCBI Taxonomy" id="747089"/>
    <lineage>
        <taxon>Eukaryota</taxon>
        <taxon>Fungi</taxon>
        <taxon>Fungi incertae sedis</taxon>
        <taxon>Mucoromycota</taxon>
        <taxon>Glomeromycotina</taxon>
        <taxon>Glomeromycetes</taxon>
        <taxon>Glomerales</taxon>
        <taxon>Glomeraceae</taxon>
        <taxon>Rhizophagus</taxon>
    </lineage>
</organism>
<dbReference type="EMBL" id="AUPC02000391">
    <property type="protein sequence ID" value="POG60405.1"/>
    <property type="molecule type" value="Genomic_DNA"/>
</dbReference>
<gene>
    <name evidence="1" type="ORF">GLOIN_2v1713617</name>
</gene>
<proteinExistence type="predicted"/>
<name>A0A2P4P4U6_RHIID</name>
<dbReference type="AlphaFoldDB" id="A0A2P4P4U6"/>
<evidence type="ECO:0000313" key="1">
    <source>
        <dbReference type="EMBL" id="POG60405.1"/>
    </source>
</evidence>
<evidence type="ECO:0000313" key="2">
    <source>
        <dbReference type="Proteomes" id="UP000018888"/>
    </source>
</evidence>
<dbReference type="Proteomes" id="UP000018888">
    <property type="component" value="Unassembled WGS sequence"/>
</dbReference>
<protein>
    <submittedName>
        <fullName evidence="1">Uncharacterized protein</fullName>
    </submittedName>
</protein>
<sequence length="79" mass="9292">MGKKIEEYEKLLRIYFFRNCSVAQTQPTHMTSGSSELPFWALVIVSPECSNYSTCSFHLMKQINRGRLQTILRRVLYFP</sequence>
<accession>A0A2P4P4U6</accession>
<keyword evidence="2" id="KW-1185">Reference proteome</keyword>